<proteinExistence type="predicted"/>
<feature type="transmembrane region" description="Helical" evidence="1">
    <location>
        <begin position="184"/>
        <end position="202"/>
    </location>
</feature>
<keyword evidence="1" id="KW-0812">Transmembrane</keyword>
<dbReference type="AlphaFoldDB" id="A0A7K2IPE9"/>
<keyword evidence="1" id="KW-0472">Membrane</keyword>
<organism evidence="2 3">
    <name type="scientific">Nocardiopsis alba</name>
    <dbReference type="NCBI Taxonomy" id="53437"/>
    <lineage>
        <taxon>Bacteria</taxon>
        <taxon>Bacillati</taxon>
        <taxon>Actinomycetota</taxon>
        <taxon>Actinomycetes</taxon>
        <taxon>Streptosporangiales</taxon>
        <taxon>Nocardiopsidaceae</taxon>
        <taxon>Nocardiopsis</taxon>
    </lineage>
</organism>
<name>A0A7K2IPE9_9ACTN</name>
<dbReference type="EMBL" id="WWHY01000001">
    <property type="protein sequence ID" value="MYR31707.1"/>
    <property type="molecule type" value="Genomic_DNA"/>
</dbReference>
<dbReference type="Proteomes" id="UP000467124">
    <property type="component" value="Unassembled WGS sequence"/>
</dbReference>
<feature type="transmembrane region" description="Helical" evidence="1">
    <location>
        <begin position="222"/>
        <end position="241"/>
    </location>
</feature>
<dbReference type="InterPro" id="IPR047928">
    <property type="entry name" value="Perm_prefix_1"/>
</dbReference>
<protein>
    <submittedName>
        <fullName evidence="2">Uncharacterized protein</fullName>
    </submittedName>
</protein>
<dbReference type="RefSeq" id="WP_161110426.1">
    <property type="nucleotide sequence ID" value="NZ_WWHY01000001.1"/>
</dbReference>
<reference evidence="2 3" key="1">
    <citation type="journal article" date="2019" name="Nat. Commun.">
        <title>The antimicrobial potential of Streptomyces from insect microbiomes.</title>
        <authorList>
            <person name="Chevrette M.G."/>
            <person name="Carlson C.M."/>
            <person name="Ortega H.E."/>
            <person name="Thomas C."/>
            <person name="Ananiev G.E."/>
            <person name="Barns K.J."/>
            <person name="Book A.J."/>
            <person name="Cagnazzo J."/>
            <person name="Carlos C."/>
            <person name="Flanigan W."/>
            <person name="Grubbs K.J."/>
            <person name="Horn H.A."/>
            <person name="Hoffmann F.M."/>
            <person name="Klassen J.L."/>
            <person name="Knack J.J."/>
            <person name="Lewin G.R."/>
            <person name="McDonald B.R."/>
            <person name="Muller L."/>
            <person name="Melo W.G.P."/>
            <person name="Pinto-Tomas A.A."/>
            <person name="Schmitz A."/>
            <person name="Wendt-Pienkowski E."/>
            <person name="Wildman S."/>
            <person name="Zhao M."/>
            <person name="Zhang F."/>
            <person name="Bugni T.S."/>
            <person name="Andes D.R."/>
            <person name="Pupo M.T."/>
            <person name="Currie C.R."/>
        </authorList>
    </citation>
    <scope>NUCLEOTIDE SEQUENCE [LARGE SCALE GENOMIC DNA]</scope>
    <source>
        <strain evidence="2 3">SID5840</strain>
    </source>
</reference>
<evidence type="ECO:0000313" key="2">
    <source>
        <dbReference type="EMBL" id="MYR31707.1"/>
    </source>
</evidence>
<feature type="transmembrane region" description="Helical" evidence="1">
    <location>
        <begin position="253"/>
        <end position="271"/>
    </location>
</feature>
<accession>A0A7K2IPE9</accession>
<feature type="transmembrane region" description="Helical" evidence="1">
    <location>
        <begin position="130"/>
        <end position="149"/>
    </location>
</feature>
<evidence type="ECO:0000313" key="3">
    <source>
        <dbReference type="Proteomes" id="UP000467124"/>
    </source>
</evidence>
<dbReference type="NCBIfam" id="NF038403">
    <property type="entry name" value="perm_prefix_1"/>
    <property type="match status" value="1"/>
</dbReference>
<sequence>MDDRKTETTLTDRYVWTVTRHLGAEAGPDVARELRASIRDRVEAGIEAGNDPATAEREALTELGDPETLAREYGELPRHLIGPALYPDYVRLLRALLTILAPLALALLFVDRFESGAGGLGEIGVEAAVVLVTVTVHVAFWTTLVFAVIERVRPADRRDLPLTAWDPDRLDVDVPGGRVGLPGTVARVALEAAMIALLVWQFSGVSDPGSQIQVLDPGLGLAWKVLLIGTLAAGAVTALAAWRVGRWTSGLSVIDVLVTATGALVTVYLLIQDRLIVSDLSERLSEVFGGTIDLTISNDLLAALVIVIAVWDIADRLRGHRRDTTKV</sequence>
<feature type="transmembrane region" description="Helical" evidence="1">
    <location>
        <begin position="291"/>
        <end position="314"/>
    </location>
</feature>
<keyword evidence="1" id="KW-1133">Transmembrane helix</keyword>
<feature type="transmembrane region" description="Helical" evidence="1">
    <location>
        <begin position="92"/>
        <end position="110"/>
    </location>
</feature>
<evidence type="ECO:0000256" key="1">
    <source>
        <dbReference type="SAM" id="Phobius"/>
    </source>
</evidence>
<gene>
    <name evidence="2" type="ORF">GTW20_05335</name>
</gene>
<comment type="caution">
    <text evidence="2">The sequence shown here is derived from an EMBL/GenBank/DDBJ whole genome shotgun (WGS) entry which is preliminary data.</text>
</comment>